<proteinExistence type="predicted"/>
<dbReference type="Pfam" id="PF13529">
    <property type="entry name" value="Peptidase_C39_2"/>
    <property type="match status" value="1"/>
</dbReference>
<gene>
    <name evidence="2" type="ORF">MmTuc01_2786</name>
</gene>
<evidence type="ECO:0000313" key="3">
    <source>
        <dbReference type="Proteomes" id="UP000011718"/>
    </source>
</evidence>
<dbReference type="Proteomes" id="UP000011718">
    <property type="component" value="Chromosome"/>
</dbReference>
<feature type="domain" description="Peptidase C39-like" evidence="1">
    <location>
        <begin position="285"/>
        <end position="408"/>
    </location>
</feature>
<dbReference type="KEGG" id="mmaz:MmTuc01_2786"/>
<evidence type="ECO:0000313" key="2">
    <source>
        <dbReference type="EMBL" id="AGF98072.1"/>
    </source>
</evidence>
<name>M1PC18_METMZ</name>
<dbReference type="InterPro" id="IPR039564">
    <property type="entry name" value="Peptidase_C39-like"/>
</dbReference>
<dbReference type="AlphaFoldDB" id="M1PC18"/>
<dbReference type="BioCyc" id="MMAZ1236903:G139K-2657-MONOMER"/>
<dbReference type="HOGENOM" id="CLU_060686_1_0_2"/>
<protein>
    <recommendedName>
        <fullName evidence="1">Peptidase C39-like domain-containing protein</fullName>
    </recommendedName>
</protein>
<sequence>MIKNKLTIGVILLTMLVGMAFIPAVSAQTEDNYSVTADEAFEHANTRIIALIVTENNSEKWEGTSIDPKPLELYDISGQKLYYEFSVYNKNTLISRIDIGANKTLGSTHRRIEINPKPYNVAEVMEKSIETAKAKYPTGKIVSTNMVVYDYPNVGAMTTVKDKTTGVEHRIFVDAYTLEEVQDKPATKTELGVWSMYEQVSKDKVDENLKDWQKSEQFTKKLEQEINDIGIDIGEPITEENIKKLGNKLNTSSKVIPSPYNSTVMPTTTDSSTKALLSDSTQVLLDVPLYGQEKNFYCVPATAKMIAAWHGYSYTQDYIYQKMGGTNGDVIGIGPTKAEEWYKLSRSEGGLGATRSYKTTTLSFTKAMSEIDYYRPFNSITSSHCRACAGYWVFYDSADDCLLINDPWNGGTDYWEAVSGSPEGMRIYEIICVNQFITSNNHGTLMKDKHYLGIKDE</sequence>
<accession>M1PC18</accession>
<reference evidence="2 3" key="1">
    <citation type="journal article" date="2013" name="Genome Announc.">
        <title>Complete Genome of a Methanosarcina mazei Strain Isolated from Sediment Samples from an Amazonian Flooded Area.</title>
        <authorList>
            <person name="Assis das Gracas D."/>
            <person name="Thiago Juca Ramos R."/>
            <person name="Vieira Araujo A.C."/>
            <person name="Zahlouth R."/>
            <person name="Ribeiro Carneiro A."/>
            <person name="Souza Lopes T."/>
            <person name="Azevedo Barauna R."/>
            <person name="Azevedo V."/>
            <person name="Cruz Schneider M.P."/>
            <person name="Pellizari V.H."/>
            <person name="Silva A."/>
        </authorList>
    </citation>
    <scope>NUCLEOTIDE SEQUENCE [LARGE SCALE GENOMIC DNA]</scope>
    <source>
        <strain evidence="2 3">Tuc01</strain>
    </source>
</reference>
<dbReference type="EMBL" id="CP004144">
    <property type="protein sequence ID" value="AGF98072.1"/>
    <property type="molecule type" value="Genomic_DNA"/>
</dbReference>
<evidence type="ECO:0000259" key="1">
    <source>
        <dbReference type="Pfam" id="PF13529"/>
    </source>
</evidence>
<organism evidence="2 3">
    <name type="scientific">Methanosarcina mazei Tuc01</name>
    <dbReference type="NCBI Taxonomy" id="1236903"/>
    <lineage>
        <taxon>Archaea</taxon>
        <taxon>Methanobacteriati</taxon>
        <taxon>Methanobacteriota</taxon>
        <taxon>Stenosarchaea group</taxon>
        <taxon>Methanomicrobia</taxon>
        <taxon>Methanosarcinales</taxon>
        <taxon>Methanosarcinaceae</taxon>
        <taxon>Methanosarcina</taxon>
    </lineage>
</organism>